<dbReference type="InterPro" id="IPR014710">
    <property type="entry name" value="RmlC-like_jellyroll"/>
</dbReference>
<sequence length="114" mass="12574">MDPPLCAAAFSDIHHAICNAMDATTFQSQLAQEGFDHIVRVEREPGGMWDDHSHEFEAKALIVSGEIRIRTGDGAERTYREGEIFHLGAEQPHAEWYGPEGVAYLVGRRVPAAG</sequence>
<proteinExistence type="predicted"/>
<keyword evidence="3" id="KW-1185">Reference proteome</keyword>
<dbReference type="Gene3D" id="2.60.120.10">
    <property type="entry name" value="Jelly Rolls"/>
    <property type="match status" value="1"/>
</dbReference>
<evidence type="ECO:0000313" key="2">
    <source>
        <dbReference type="EMBL" id="SFE97025.1"/>
    </source>
</evidence>
<name>A0A1I2EVZ9_9BURK</name>
<dbReference type="AlphaFoldDB" id="A0A1I2EVZ9"/>
<dbReference type="EMBL" id="FONX01000008">
    <property type="protein sequence ID" value="SFE97025.1"/>
    <property type="molecule type" value="Genomic_DNA"/>
</dbReference>
<dbReference type="Proteomes" id="UP000199119">
    <property type="component" value="Unassembled WGS sequence"/>
</dbReference>
<accession>A0A1I2EVZ9</accession>
<organism evidence="2 3">
    <name type="scientific">Paracidovorax wautersii</name>
    <dbReference type="NCBI Taxonomy" id="1177982"/>
    <lineage>
        <taxon>Bacteria</taxon>
        <taxon>Pseudomonadati</taxon>
        <taxon>Pseudomonadota</taxon>
        <taxon>Betaproteobacteria</taxon>
        <taxon>Burkholderiales</taxon>
        <taxon>Comamonadaceae</taxon>
        <taxon>Paracidovorax</taxon>
    </lineage>
</organism>
<dbReference type="RefSeq" id="WP_434803188.1">
    <property type="nucleotide sequence ID" value="NZ_FONX01000008.1"/>
</dbReference>
<dbReference type="InterPro" id="IPR011051">
    <property type="entry name" value="RmlC_Cupin_sf"/>
</dbReference>
<dbReference type="InterPro" id="IPR013096">
    <property type="entry name" value="Cupin_2"/>
</dbReference>
<evidence type="ECO:0000259" key="1">
    <source>
        <dbReference type="Pfam" id="PF07883"/>
    </source>
</evidence>
<dbReference type="SUPFAM" id="SSF51182">
    <property type="entry name" value="RmlC-like cupins"/>
    <property type="match status" value="1"/>
</dbReference>
<protein>
    <recommendedName>
        <fullName evidence="1">Cupin type-2 domain-containing protein</fullName>
    </recommendedName>
</protein>
<reference evidence="3" key="1">
    <citation type="submission" date="2016-10" db="EMBL/GenBank/DDBJ databases">
        <authorList>
            <person name="Varghese N."/>
            <person name="Submissions S."/>
        </authorList>
    </citation>
    <scope>NUCLEOTIDE SEQUENCE [LARGE SCALE GENOMIC DNA]</scope>
    <source>
        <strain evidence="3">DSM 27981</strain>
    </source>
</reference>
<feature type="domain" description="Cupin type-2" evidence="1">
    <location>
        <begin position="40"/>
        <end position="94"/>
    </location>
</feature>
<evidence type="ECO:0000313" key="3">
    <source>
        <dbReference type="Proteomes" id="UP000199119"/>
    </source>
</evidence>
<gene>
    <name evidence="2" type="ORF">SAMN04489711_108171</name>
</gene>
<dbReference type="Pfam" id="PF07883">
    <property type="entry name" value="Cupin_2"/>
    <property type="match status" value="1"/>
</dbReference>
<dbReference type="STRING" id="1177982.SAMN04489711_108171"/>